<dbReference type="Gene3D" id="2.40.170.20">
    <property type="entry name" value="TonB-dependent receptor, beta-barrel domain"/>
    <property type="match status" value="1"/>
</dbReference>
<protein>
    <submittedName>
        <fullName evidence="16">TonB-dependent receptor</fullName>
    </submittedName>
</protein>
<dbReference type="Pfam" id="PF00593">
    <property type="entry name" value="TonB_dep_Rec_b-barrel"/>
    <property type="match status" value="1"/>
</dbReference>
<keyword evidence="13" id="KW-0732">Signal</keyword>
<evidence type="ECO:0000256" key="13">
    <source>
        <dbReference type="SAM" id="SignalP"/>
    </source>
</evidence>
<dbReference type="InterPro" id="IPR036942">
    <property type="entry name" value="Beta-barrel_TonB_sf"/>
</dbReference>
<evidence type="ECO:0000256" key="3">
    <source>
        <dbReference type="ARBA" id="ARBA00022452"/>
    </source>
</evidence>
<dbReference type="SUPFAM" id="SSF56935">
    <property type="entry name" value="Porins"/>
    <property type="match status" value="1"/>
</dbReference>
<evidence type="ECO:0000313" key="17">
    <source>
        <dbReference type="Proteomes" id="UP000437862"/>
    </source>
</evidence>
<keyword evidence="6" id="KW-0408">Iron</keyword>
<evidence type="ECO:0000256" key="11">
    <source>
        <dbReference type="PROSITE-ProRule" id="PRU01360"/>
    </source>
</evidence>
<accession>A0ABX6FLW4</accession>
<dbReference type="InterPro" id="IPR012910">
    <property type="entry name" value="Plug_dom"/>
</dbReference>
<dbReference type="Pfam" id="PF07715">
    <property type="entry name" value="Plug"/>
    <property type="match status" value="1"/>
</dbReference>
<dbReference type="PROSITE" id="PS52016">
    <property type="entry name" value="TONB_DEPENDENT_REC_3"/>
    <property type="match status" value="1"/>
</dbReference>
<evidence type="ECO:0000256" key="2">
    <source>
        <dbReference type="ARBA" id="ARBA00022448"/>
    </source>
</evidence>
<organism evidence="16 17">
    <name type="scientific">Pseudoduganella flava</name>
    <dbReference type="NCBI Taxonomy" id="871742"/>
    <lineage>
        <taxon>Bacteria</taxon>
        <taxon>Pseudomonadati</taxon>
        <taxon>Pseudomonadota</taxon>
        <taxon>Betaproteobacteria</taxon>
        <taxon>Burkholderiales</taxon>
        <taxon>Oxalobacteraceae</taxon>
        <taxon>Telluria group</taxon>
        <taxon>Pseudoduganella</taxon>
    </lineage>
</organism>
<evidence type="ECO:0000256" key="5">
    <source>
        <dbReference type="ARBA" id="ARBA00022692"/>
    </source>
</evidence>
<keyword evidence="3 11" id="KW-1134">Transmembrane beta strand</keyword>
<dbReference type="PANTHER" id="PTHR32552">
    <property type="entry name" value="FERRICHROME IRON RECEPTOR-RELATED"/>
    <property type="match status" value="1"/>
</dbReference>
<keyword evidence="7" id="KW-0406">Ion transport</keyword>
<evidence type="ECO:0000256" key="7">
    <source>
        <dbReference type="ARBA" id="ARBA00023065"/>
    </source>
</evidence>
<feature type="domain" description="TonB-dependent receptor-like beta-barrel" evidence="14">
    <location>
        <begin position="247"/>
        <end position="718"/>
    </location>
</feature>
<keyword evidence="9 11" id="KW-0472">Membrane</keyword>
<evidence type="ECO:0000256" key="12">
    <source>
        <dbReference type="RuleBase" id="RU003357"/>
    </source>
</evidence>
<evidence type="ECO:0000256" key="10">
    <source>
        <dbReference type="ARBA" id="ARBA00023237"/>
    </source>
</evidence>
<feature type="chain" id="PRO_5045068658" evidence="13">
    <location>
        <begin position="26"/>
        <end position="749"/>
    </location>
</feature>
<evidence type="ECO:0000256" key="8">
    <source>
        <dbReference type="ARBA" id="ARBA00023077"/>
    </source>
</evidence>
<dbReference type="InterPro" id="IPR039426">
    <property type="entry name" value="TonB-dep_rcpt-like"/>
</dbReference>
<feature type="domain" description="TonB-dependent receptor plug" evidence="15">
    <location>
        <begin position="49"/>
        <end position="155"/>
    </location>
</feature>
<evidence type="ECO:0000256" key="6">
    <source>
        <dbReference type="ARBA" id="ARBA00023004"/>
    </source>
</evidence>
<dbReference type="EMBL" id="CP046904">
    <property type="protein sequence ID" value="QGZ38579.1"/>
    <property type="molecule type" value="Genomic_DNA"/>
</dbReference>
<name>A0ABX6FLW4_9BURK</name>
<evidence type="ECO:0000259" key="15">
    <source>
        <dbReference type="Pfam" id="PF07715"/>
    </source>
</evidence>
<evidence type="ECO:0000256" key="4">
    <source>
        <dbReference type="ARBA" id="ARBA00022496"/>
    </source>
</evidence>
<keyword evidence="8 12" id="KW-0798">TonB box</keyword>
<sequence length="749" mass="80866">MQDRRGIPTMLASLVAAVCSNAVHAQAGSDTAEAPQEVLVTAQRTAAPESKTPVAMTVLTGDMLRAIGADTAGELAKRLPNVHLDGAADGLKITIRGVTNADATDKGDPSAAFMLDGIYLARPQNQNQLLLDVDRIEVLRGPQGTLYGRNTTAGAINVITRTPQQRLEAEFGVEAGNYGMRKANGMLNVPVTSALALRAAVAVDRHDSYLNNGQGTGYALGQDRDNRAARLSAQLAIGPAATLLIRYDHSTNDYNPDTFVADTNFYRNVGTGRPGGNPVWYGAPAGERLTNRFMPPNAPLEQGWGHNSTSGVGAEFTWDLGPATLYYLGAHREFDLDFLTNYIYRVPAVATLGVRENFSGGQRQDSHELRIATNGERTVSAQAGLYWFRERSHSDYTFRDLTPIGLPPYYTFPTDPTIAKSRAAFGQLTWRVTPALRATAGLRYTTDEKSRVGATRYQQGPVFNPATDLEQPNAALIETDKRTWRLGLDYDLTAATFVYGTIATGYKAGGFNDGCLFGVTTFGVHCPAAAAVPAANLFYQPETLKSYEVGAKTRFWRNRASLNAAAFKYDYTNLQLSGSAIIGGAPRFITSNAGVASVRGLELDGAVQATADDRFTYGLTLLDAHYVSYTPVPGRSWADRKLDRAPAHVLSAGYERRVRLAGGEVRAGVTARRSAAYFISVPSTLTQYQVPAMSNVDATLSYRPLDAAWSVAAYGRNLGNKIAPVTIDSFGMAVPGAPRTYGVRVDYRY</sequence>
<comment type="subcellular location">
    <subcellularLocation>
        <location evidence="1 11">Cell outer membrane</location>
        <topology evidence="1 11">Multi-pass membrane protein</topology>
    </subcellularLocation>
</comment>
<dbReference type="InterPro" id="IPR000531">
    <property type="entry name" value="Beta-barrel_TonB"/>
</dbReference>
<keyword evidence="2 11" id="KW-0813">Transport</keyword>
<dbReference type="PANTHER" id="PTHR32552:SF81">
    <property type="entry name" value="TONB-DEPENDENT OUTER MEMBRANE RECEPTOR"/>
    <property type="match status" value="1"/>
</dbReference>
<feature type="signal peptide" evidence="13">
    <location>
        <begin position="1"/>
        <end position="25"/>
    </location>
</feature>
<keyword evidence="16" id="KW-0675">Receptor</keyword>
<dbReference type="RefSeq" id="WP_145873515.1">
    <property type="nucleotide sequence ID" value="NZ_CP046904.1"/>
</dbReference>
<evidence type="ECO:0000313" key="16">
    <source>
        <dbReference type="EMBL" id="QGZ38579.1"/>
    </source>
</evidence>
<keyword evidence="10 11" id="KW-0998">Cell outer membrane</keyword>
<keyword evidence="5 11" id="KW-0812">Transmembrane</keyword>
<evidence type="ECO:0000256" key="9">
    <source>
        <dbReference type="ARBA" id="ARBA00023136"/>
    </source>
</evidence>
<dbReference type="Proteomes" id="UP000437862">
    <property type="component" value="Chromosome"/>
</dbReference>
<proteinExistence type="inferred from homology"/>
<gene>
    <name evidence="16" type="ORF">GO485_05590</name>
</gene>
<keyword evidence="4" id="KW-0410">Iron transport</keyword>
<evidence type="ECO:0000259" key="14">
    <source>
        <dbReference type="Pfam" id="PF00593"/>
    </source>
</evidence>
<evidence type="ECO:0000256" key="1">
    <source>
        <dbReference type="ARBA" id="ARBA00004571"/>
    </source>
</evidence>
<keyword evidence="17" id="KW-1185">Reference proteome</keyword>
<reference evidence="16 17" key="1">
    <citation type="submission" date="2019-12" db="EMBL/GenBank/DDBJ databases">
        <title>Draft Genome Sequences of Six Type Strains of the Genus Massilia.</title>
        <authorList>
            <person name="Miess H."/>
            <person name="Frediansyah A."/>
            <person name="Goeker M."/>
            <person name="Gross H."/>
        </authorList>
    </citation>
    <scope>NUCLEOTIDE SEQUENCE [LARGE SCALE GENOMIC DNA]</scope>
    <source>
        <strain evidence="16 17">DSM 26639</strain>
    </source>
</reference>
<comment type="similarity">
    <text evidence="11 12">Belongs to the TonB-dependent receptor family.</text>
</comment>